<dbReference type="RefSeq" id="WP_377742014.1">
    <property type="nucleotide sequence ID" value="NZ_JBHRXJ010000001.1"/>
</dbReference>
<gene>
    <name evidence="3" type="ORF">ACFOMH_00905</name>
</gene>
<sequence length="313" mass="34986">MARGFGPSTRAEPLRVSETMLPLADYADRRGYDPGFILSDRPLPLPGAGRWAGDLVTLLPEARRMGQNGDRDRTELRYTHFSVVMSQSRALPLFSACNIDGSQSDRDVDRTDIWRRDPRIPAEVQNLREGYGNANQGLFSRGHMTRREDPNWGEPDTARTADADTFHITNVAPQRQGFNGGIWLDLENYVLDNADRANLRVTVITGPVLSQDDPVYYNRRIPTAFWKVLAFVHAATGELTTIGYRRSQMDFLPRVADGRFVFGDFQDSQVPVSAIADESGLDLSAYAELDVMAGAAPEIELRVKSVADFYLSR</sequence>
<reference evidence="4" key="1">
    <citation type="journal article" date="2019" name="Int. J. Syst. Evol. Microbiol.">
        <title>The Global Catalogue of Microorganisms (GCM) 10K type strain sequencing project: providing services to taxonomists for standard genome sequencing and annotation.</title>
        <authorList>
            <consortium name="The Broad Institute Genomics Platform"/>
            <consortium name="The Broad Institute Genome Sequencing Center for Infectious Disease"/>
            <person name="Wu L."/>
            <person name="Ma J."/>
        </authorList>
    </citation>
    <scope>NUCLEOTIDE SEQUENCE [LARGE SCALE GENOMIC DNA]</scope>
    <source>
        <strain evidence="4">KCTC 42899</strain>
    </source>
</reference>
<keyword evidence="3" id="KW-0255">Endonuclease</keyword>
<comment type="caution">
    <text evidence="3">The sequence shown here is derived from an EMBL/GenBank/DDBJ whole genome shotgun (WGS) entry which is preliminary data.</text>
</comment>
<dbReference type="InterPro" id="IPR044929">
    <property type="entry name" value="DNA/RNA_non-sp_Endonuclease_sf"/>
</dbReference>
<dbReference type="InterPro" id="IPR040255">
    <property type="entry name" value="Non-specific_endonuclease"/>
</dbReference>
<dbReference type="InterPro" id="IPR020821">
    <property type="entry name" value="ENPP1-3/EXOG-like_nuc-like"/>
</dbReference>
<dbReference type="SMART" id="SM00892">
    <property type="entry name" value="Endonuclease_NS"/>
    <property type="match status" value="1"/>
</dbReference>
<evidence type="ECO:0000313" key="3">
    <source>
        <dbReference type="EMBL" id="MFC3526711.1"/>
    </source>
</evidence>
<proteinExistence type="predicted"/>
<feature type="domain" description="ENPP1-3/EXOG-like endonuclease/phosphodiesterase" evidence="1">
    <location>
        <begin position="78"/>
        <end position="292"/>
    </location>
</feature>
<dbReference type="CDD" id="cd00091">
    <property type="entry name" value="NUC"/>
    <property type="match status" value="1"/>
</dbReference>
<dbReference type="InterPro" id="IPR001604">
    <property type="entry name" value="Endo_G_ENPP1-like_dom"/>
</dbReference>
<dbReference type="EMBL" id="JBHRXJ010000001">
    <property type="protein sequence ID" value="MFC3526711.1"/>
    <property type="molecule type" value="Genomic_DNA"/>
</dbReference>
<protein>
    <submittedName>
        <fullName evidence="3">DNA/RNA non-specific endonuclease</fullName>
    </submittedName>
</protein>
<evidence type="ECO:0000313" key="4">
    <source>
        <dbReference type="Proteomes" id="UP001595721"/>
    </source>
</evidence>
<dbReference type="Proteomes" id="UP001595721">
    <property type="component" value="Unassembled WGS sequence"/>
</dbReference>
<organism evidence="3 4">
    <name type="scientific">Paracoccus mangrovi</name>
    <dbReference type="NCBI Taxonomy" id="1715645"/>
    <lineage>
        <taxon>Bacteria</taxon>
        <taxon>Pseudomonadati</taxon>
        <taxon>Pseudomonadota</taxon>
        <taxon>Alphaproteobacteria</taxon>
        <taxon>Rhodobacterales</taxon>
        <taxon>Paracoccaceae</taxon>
        <taxon>Paracoccus</taxon>
    </lineage>
</organism>
<dbReference type="InterPro" id="IPR044925">
    <property type="entry name" value="His-Me_finger_sf"/>
</dbReference>
<evidence type="ECO:0000259" key="2">
    <source>
        <dbReference type="SMART" id="SM00892"/>
    </source>
</evidence>
<keyword evidence="4" id="KW-1185">Reference proteome</keyword>
<keyword evidence="3" id="KW-0540">Nuclease</keyword>
<name>A0ABV7R3A7_9RHOB</name>
<evidence type="ECO:0000259" key="1">
    <source>
        <dbReference type="SMART" id="SM00477"/>
    </source>
</evidence>
<feature type="domain" description="DNA/RNA non-specific endonuclease/pyrophosphatase/phosphodiesterase" evidence="2">
    <location>
        <begin position="77"/>
        <end position="289"/>
    </location>
</feature>
<accession>A0ABV7R3A7</accession>
<dbReference type="SUPFAM" id="SSF54060">
    <property type="entry name" value="His-Me finger endonucleases"/>
    <property type="match status" value="1"/>
</dbReference>
<dbReference type="SMART" id="SM00477">
    <property type="entry name" value="NUC"/>
    <property type="match status" value="1"/>
</dbReference>
<dbReference type="GO" id="GO:0004519">
    <property type="term" value="F:endonuclease activity"/>
    <property type="evidence" value="ECO:0007669"/>
    <property type="project" value="UniProtKB-KW"/>
</dbReference>
<dbReference type="PANTHER" id="PTHR13966">
    <property type="entry name" value="ENDONUCLEASE RELATED"/>
    <property type="match status" value="1"/>
</dbReference>
<keyword evidence="3" id="KW-0378">Hydrolase</keyword>
<dbReference type="Pfam" id="PF01223">
    <property type="entry name" value="Endonuclease_NS"/>
    <property type="match status" value="1"/>
</dbReference>
<dbReference type="Gene3D" id="3.40.570.10">
    <property type="entry name" value="Extracellular Endonuclease, subunit A"/>
    <property type="match status" value="1"/>
</dbReference>
<dbReference type="PANTHER" id="PTHR13966:SF5">
    <property type="entry name" value="ENDONUCLEASE G, MITOCHONDRIAL"/>
    <property type="match status" value="1"/>
</dbReference>